<keyword evidence="4" id="KW-0315">Glutamine amidotransferase</keyword>
<evidence type="ECO:0000313" key="9">
    <source>
        <dbReference type="Proteomes" id="UP000789941"/>
    </source>
</evidence>
<gene>
    <name evidence="8" type="primary">trpG_2</name>
    <name evidence="8" type="ORF">LFW2832_00604</name>
</gene>
<keyword evidence="5" id="KW-0057">Aromatic amino acid biosynthesis</keyword>
<dbReference type="Pfam" id="PF00117">
    <property type="entry name" value="GATase"/>
    <property type="match status" value="1"/>
</dbReference>
<dbReference type="PRINTS" id="PR00097">
    <property type="entry name" value="ANTSNTHASEII"/>
</dbReference>
<accession>A0A5E4LPI0</accession>
<dbReference type="GO" id="GO:0005829">
    <property type="term" value="C:cytosol"/>
    <property type="evidence" value="ECO:0007669"/>
    <property type="project" value="TreeGrafter"/>
</dbReference>
<evidence type="ECO:0000256" key="5">
    <source>
        <dbReference type="ARBA" id="ARBA00023141"/>
    </source>
</evidence>
<comment type="catalytic activity">
    <reaction evidence="6">
        <text>chorismate + L-glutamine = anthranilate + pyruvate + L-glutamate + H(+)</text>
        <dbReference type="Rhea" id="RHEA:21732"/>
        <dbReference type="ChEBI" id="CHEBI:15361"/>
        <dbReference type="ChEBI" id="CHEBI:15378"/>
        <dbReference type="ChEBI" id="CHEBI:16567"/>
        <dbReference type="ChEBI" id="CHEBI:29748"/>
        <dbReference type="ChEBI" id="CHEBI:29985"/>
        <dbReference type="ChEBI" id="CHEBI:58359"/>
        <dbReference type="EC" id="4.1.3.27"/>
    </reaction>
</comment>
<comment type="pathway">
    <text evidence="1">Amino-acid biosynthesis; L-tryptophan biosynthesis; L-tryptophan from chorismate: step 1/5.</text>
</comment>
<evidence type="ECO:0000256" key="4">
    <source>
        <dbReference type="ARBA" id="ARBA00022962"/>
    </source>
</evidence>
<dbReference type="AlphaFoldDB" id="A0A5E4LPI0"/>
<evidence type="ECO:0000256" key="6">
    <source>
        <dbReference type="ARBA" id="ARBA00047683"/>
    </source>
</evidence>
<keyword evidence="3" id="KW-0028">Amino-acid biosynthesis</keyword>
<sequence>MIVIIDNYDSFVYNLSQYVSELESRVSVYRNDQITINKITELKPKAIILSPGPGHPANRRDFGVCADILDRLTETKILGVCLGHQGIIHYFGGEVSKNKPMHGKTSIIEHNGTGIFKNVEKKLQVMRYHSLAGTKIPDCLEVTARSLDDNTVMAVQHRTLPIYGVQFHPESIMTHDGKKILQNFLELAP</sequence>
<dbReference type="InterPro" id="IPR017926">
    <property type="entry name" value="GATASE"/>
</dbReference>
<evidence type="ECO:0000313" key="8">
    <source>
        <dbReference type="EMBL" id="VVC03904.1"/>
    </source>
</evidence>
<dbReference type="SUPFAM" id="SSF52317">
    <property type="entry name" value="Class I glutamine amidotransferase-like"/>
    <property type="match status" value="1"/>
</dbReference>
<dbReference type="Proteomes" id="UP000789941">
    <property type="component" value="Unassembled WGS sequence"/>
</dbReference>
<keyword evidence="8" id="KW-0456">Lyase</keyword>
<dbReference type="InterPro" id="IPR006221">
    <property type="entry name" value="TrpG/PapA_dom"/>
</dbReference>
<dbReference type="InterPro" id="IPR029062">
    <property type="entry name" value="Class_I_gatase-like"/>
</dbReference>
<dbReference type="PRINTS" id="PR00096">
    <property type="entry name" value="GATASE"/>
</dbReference>
<dbReference type="CDD" id="cd01743">
    <property type="entry name" value="GATase1_Anthranilate_Synthase"/>
    <property type="match status" value="1"/>
</dbReference>
<dbReference type="PANTHER" id="PTHR43418:SF4">
    <property type="entry name" value="MULTIFUNCTIONAL TRYPTOPHAN BIOSYNTHESIS PROTEIN"/>
    <property type="match status" value="1"/>
</dbReference>
<reference evidence="8 9" key="1">
    <citation type="submission" date="2019-08" db="EMBL/GenBank/DDBJ databases">
        <authorList>
            <person name="Vazquez-Campos X."/>
        </authorList>
    </citation>
    <scope>NUCLEOTIDE SEQUENCE [LARGE SCALE GENOMIC DNA]</scope>
    <source>
        <strain evidence="8">LFW-283_2</strain>
    </source>
</reference>
<dbReference type="PANTHER" id="PTHR43418">
    <property type="entry name" value="MULTIFUNCTIONAL TRYPTOPHAN BIOSYNTHESIS PROTEIN-RELATED"/>
    <property type="match status" value="1"/>
</dbReference>
<keyword evidence="3" id="KW-0822">Tryptophan biosynthesis</keyword>
<dbReference type="NCBIfam" id="TIGR00566">
    <property type="entry name" value="trpG_papA"/>
    <property type="match status" value="1"/>
</dbReference>
<evidence type="ECO:0000256" key="3">
    <source>
        <dbReference type="ARBA" id="ARBA00022822"/>
    </source>
</evidence>
<dbReference type="GO" id="GO:0004049">
    <property type="term" value="F:anthranilate synthase activity"/>
    <property type="evidence" value="ECO:0007669"/>
    <property type="project" value="UniProtKB-EC"/>
</dbReference>
<evidence type="ECO:0000256" key="1">
    <source>
        <dbReference type="ARBA" id="ARBA00004873"/>
    </source>
</evidence>
<dbReference type="GO" id="GO:0000162">
    <property type="term" value="P:L-tryptophan biosynthetic process"/>
    <property type="evidence" value="ECO:0007669"/>
    <property type="project" value="UniProtKB-KW"/>
</dbReference>
<feature type="domain" description="Glutamine amidotransferase" evidence="7">
    <location>
        <begin position="3"/>
        <end position="185"/>
    </location>
</feature>
<dbReference type="Gene3D" id="3.40.50.880">
    <property type="match status" value="1"/>
</dbReference>
<dbReference type="InterPro" id="IPR050472">
    <property type="entry name" value="Anth_synth/Amidotransfase"/>
</dbReference>
<dbReference type="FunFam" id="3.40.50.880:FF:000003">
    <property type="entry name" value="Anthranilate synthase component II"/>
    <property type="match status" value="1"/>
</dbReference>
<dbReference type="PROSITE" id="PS51273">
    <property type="entry name" value="GATASE_TYPE_1"/>
    <property type="match status" value="1"/>
</dbReference>
<name>A0A5E4LPI0_9ARCH</name>
<dbReference type="EC" id="4.1.3.27" evidence="2"/>
<proteinExistence type="predicted"/>
<organism evidence="8 9">
    <name type="scientific">Candidatus Bilamarchaeum dharawalense</name>
    <dbReference type="NCBI Taxonomy" id="2885759"/>
    <lineage>
        <taxon>Archaea</taxon>
        <taxon>Candidatus Micrarchaeota</taxon>
        <taxon>Candidatus Micrarchaeia</taxon>
        <taxon>Candidatus Anstonellales</taxon>
        <taxon>Candidatus Bilamarchaeaceae</taxon>
        <taxon>Candidatus Bilamarchaeum</taxon>
    </lineage>
</organism>
<protein>
    <recommendedName>
        <fullName evidence="2">anthranilate synthase</fullName>
        <ecNumber evidence="2">4.1.3.27</ecNumber>
    </recommendedName>
</protein>
<comment type="caution">
    <text evidence="8">The sequence shown here is derived from an EMBL/GenBank/DDBJ whole genome shotgun (WGS) entry which is preliminary data.</text>
</comment>
<evidence type="ECO:0000259" key="7">
    <source>
        <dbReference type="Pfam" id="PF00117"/>
    </source>
</evidence>
<evidence type="ECO:0000256" key="2">
    <source>
        <dbReference type="ARBA" id="ARBA00012266"/>
    </source>
</evidence>
<dbReference type="EMBL" id="CABMJJ010000009">
    <property type="protein sequence ID" value="VVC03904.1"/>
    <property type="molecule type" value="Genomic_DNA"/>
</dbReference>